<evidence type="ECO:0000313" key="2">
    <source>
        <dbReference type="Proteomes" id="UP000003094"/>
    </source>
</evidence>
<dbReference type="Proteomes" id="UP000003094">
    <property type="component" value="Unassembled WGS sequence"/>
</dbReference>
<dbReference type="KEGG" id="pvo:PVOR_05618"/>
<name>A0A2R9T037_9BACL</name>
<keyword evidence="2" id="KW-1185">Reference proteome</keyword>
<dbReference type="AlphaFoldDB" id="A0A2R9T037"/>
<evidence type="ECO:0000313" key="1">
    <source>
        <dbReference type="EMBL" id="EFU42981.1"/>
    </source>
</evidence>
<gene>
    <name evidence="1" type="ORF">PVOR_05618</name>
</gene>
<protein>
    <submittedName>
        <fullName evidence="1">Uncharacterized protein</fullName>
    </submittedName>
</protein>
<dbReference type="RefSeq" id="WP_006208014.1">
    <property type="nucleotide sequence ID" value="NZ_ADHJ01000010.1"/>
</dbReference>
<accession>A0A2R9T037</accession>
<proteinExistence type="predicted"/>
<reference evidence="1 2" key="1">
    <citation type="journal article" date="2010" name="BMC Genomics">
        <title>Genome sequence of the pattern forming Paenibacillus vortex bacterium reveals potential for thriving in complex environments.</title>
        <authorList>
            <person name="Sirota-Madi A."/>
            <person name="Olender T."/>
            <person name="Helman Y."/>
            <person name="Ingham C."/>
            <person name="Brainis I."/>
            <person name="Roth D."/>
            <person name="Hagi E."/>
            <person name="Brodsky L."/>
            <person name="Leshkowitz D."/>
            <person name="Galatenko V."/>
            <person name="Nikolaev V."/>
            <person name="Mugasimangalam R.C."/>
            <person name="Bransburg-Zabary S."/>
            <person name="Gutnick D.L."/>
            <person name="Lancet D."/>
            <person name="Ben-Jacob E."/>
        </authorList>
    </citation>
    <scope>NUCLEOTIDE SEQUENCE [LARGE SCALE GENOMIC DNA]</scope>
    <source>
        <strain evidence="1 2">V453</strain>
    </source>
</reference>
<organism evidence="1 2">
    <name type="scientific">Paenibacillus vortex V453</name>
    <dbReference type="NCBI Taxonomy" id="715225"/>
    <lineage>
        <taxon>Bacteria</taxon>
        <taxon>Bacillati</taxon>
        <taxon>Bacillota</taxon>
        <taxon>Bacilli</taxon>
        <taxon>Bacillales</taxon>
        <taxon>Paenibacillaceae</taxon>
        <taxon>Paenibacillus</taxon>
    </lineage>
</organism>
<comment type="caution">
    <text evidence="1">The sequence shown here is derived from an EMBL/GenBank/DDBJ whole genome shotgun (WGS) entry which is preliminary data.</text>
</comment>
<dbReference type="EMBL" id="ADHJ01000010">
    <property type="protein sequence ID" value="EFU42981.1"/>
    <property type="molecule type" value="Genomic_DNA"/>
</dbReference>
<sequence>MKKRSLASLSKGMGCSTAVFFDLSEDGISMSIIGYSAIKDPSIRLFE</sequence>